<evidence type="ECO:0000313" key="3">
    <source>
        <dbReference type="EMBL" id="OLN27392.1"/>
    </source>
</evidence>
<dbReference type="OrthoDB" id="26294at2"/>
<reference evidence="3 4" key="1">
    <citation type="submission" date="2016-09" db="EMBL/GenBank/DDBJ databases">
        <title>Complete genome of Desulfosporosinus sp. OL.</title>
        <authorList>
            <person name="Mardanov A."/>
            <person name="Beletsky A."/>
            <person name="Panova A."/>
            <person name="Karnachuk O."/>
            <person name="Ravin N."/>
        </authorList>
    </citation>
    <scope>NUCLEOTIDE SEQUENCE [LARGE SCALE GENOMIC DNA]</scope>
    <source>
        <strain evidence="3 4">OL</strain>
    </source>
</reference>
<dbReference type="InterPro" id="IPR010093">
    <property type="entry name" value="SinI_DNA-bd"/>
</dbReference>
<evidence type="ECO:0000259" key="2">
    <source>
        <dbReference type="Pfam" id="PF14417"/>
    </source>
</evidence>
<gene>
    <name evidence="3" type="ORF">DSOL_4574</name>
</gene>
<dbReference type="AlphaFoldDB" id="A0A1Q8QJA9"/>
<evidence type="ECO:0000259" key="1">
    <source>
        <dbReference type="Pfam" id="PF12728"/>
    </source>
</evidence>
<dbReference type="RefSeq" id="WP_075366901.1">
    <property type="nucleotide sequence ID" value="NZ_MLBF01000058.1"/>
</dbReference>
<keyword evidence="4" id="KW-1185">Reference proteome</keyword>
<evidence type="ECO:0000313" key="4">
    <source>
        <dbReference type="Proteomes" id="UP000186102"/>
    </source>
</evidence>
<accession>A0A1Q8QJA9</accession>
<dbReference type="InterPro" id="IPR041657">
    <property type="entry name" value="HTH_17"/>
</dbReference>
<dbReference type="InterPro" id="IPR025847">
    <property type="entry name" value="MEDS_domain"/>
</dbReference>
<sequence length="248" mass="28460">MKNELLTVEEVADFLRTTPNTIYRWLRSGKLPGVKLGKEWRIRKEVLDSKLVESRPNLKRQSLMDEIEPKNNHMMAIASNEADLYNLEAEFFKKGLALNHRLFKGCWWQNTDDVRQELATRGLPVEELERKNLLTIVDLAKKYKSMGVQGPIKAWTDEANITNELGYNFLWGSGSPGLGSCGDFSNLIHFESLLDDTLAKLNVVGICPYLYKDSTKDNLNEFIELMNCHQNVVFYSNDSFVYLKNSLS</sequence>
<name>A0A1Q8QJA9_9FIRM</name>
<dbReference type="GO" id="GO:0003677">
    <property type="term" value="F:DNA binding"/>
    <property type="evidence" value="ECO:0007669"/>
    <property type="project" value="InterPro"/>
</dbReference>
<comment type="caution">
    <text evidence="3">The sequence shown here is derived from an EMBL/GenBank/DDBJ whole genome shotgun (WGS) entry which is preliminary data.</text>
</comment>
<feature type="domain" description="MEDS" evidence="2">
    <location>
        <begin position="73"/>
        <end position="229"/>
    </location>
</feature>
<dbReference type="InterPro" id="IPR009061">
    <property type="entry name" value="DNA-bd_dom_put_sf"/>
</dbReference>
<proteinExistence type="predicted"/>
<protein>
    <recommendedName>
        <fullName evidence="5">Helix-turn-helix domain-containing protein</fullName>
    </recommendedName>
</protein>
<dbReference type="Proteomes" id="UP000186102">
    <property type="component" value="Unassembled WGS sequence"/>
</dbReference>
<dbReference type="STRING" id="1888891.DSOL_4574"/>
<dbReference type="Pfam" id="PF12728">
    <property type="entry name" value="HTH_17"/>
    <property type="match status" value="1"/>
</dbReference>
<feature type="domain" description="Helix-turn-helix" evidence="1">
    <location>
        <begin position="5"/>
        <end position="48"/>
    </location>
</feature>
<dbReference type="NCBIfam" id="TIGR01764">
    <property type="entry name" value="excise"/>
    <property type="match status" value="1"/>
</dbReference>
<dbReference type="Pfam" id="PF14417">
    <property type="entry name" value="MEDS"/>
    <property type="match status" value="1"/>
</dbReference>
<dbReference type="SUPFAM" id="SSF46955">
    <property type="entry name" value="Putative DNA-binding domain"/>
    <property type="match status" value="1"/>
</dbReference>
<organism evidence="3 4">
    <name type="scientific">Desulfosporosinus metallidurans</name>
    <dbReference type="NCBI Taxonomy" id="1888891"/>
    <lineage>
        <taxon>Bacteria</taxon>
        <taxon>Bacillati</taxon>
        <taxon>Bacillota</taxon>
        <taxon>Clostridia</taxon>
        <taxon>Eubacteriales</taxon>
        <taxon>Desulfitobacteriaceae</taxon>
        <taxon>Desulfosporosinus</taxon>
    </lineage>
</organism>
<evidence type="ECO:0008006" key="5">
    <source>
        <dbReference type="Google" id="ProtNLM"/>
    </source>
</evidence>
<dbReference type="EMBL" id="MLBF01000058">
    <property type="protein sequence ID" value="OLN27392.1"/>
    <property type="molecule type" value="Genomic_DNA"/>
</dbReference>